<evidence type="ECO:0000259" key="6">
    <source>
        <dbReference type="SMART" id="SM00849"/>
    </source>
</evidence>
<dbReference type="SMART" id="SM00849">
    <property type="entry name" value="Lactamase_B"/>
    <property type="match status" value="1"/>
</dbReference>
<dbReference type="InterPro" id="IPR036866">
    <property type="entry name" value="RibonucZ/Hydroxyglut_hydro"/>
</dbReference>
<dbReference type="SUPFAM" id="SSF56281">
    <property type="entry name" value="Metallo-hydrolase/oxidoreductase"/>
    <property type="match status" value="1"/>
</dbReference>
<reference evidence="7 8" key="1">
    <citation type="submission" date="2017-05" db="EMBL/GenBank/DDBJ databases">
        <authorList>
            <person name="Song R."/>
            <person name="Chenine A.L."/>
            <person name="Ruprecht R.M."/>
        </authorList>
    </citation>
    <scope>NUCLEOTIDE SEQUENCE [LARGE SCALE GENOMIC DNA]</scope>
    <source>
        <strain evidence="7 8">CECT 8489</strain>
    </source>
</reference>
<proteinExistence type="predicted"/>
<evidence type="ECO:0000313" key="8">
    <source>
        <dbReference type="Proteomes" id="UP000201838"/>
    </source>
</evidence>
<evidence type="ECO:0000256" key="2">
    <source>
        <dbReference type="ARBA" id="ARBA00022723"/>
    </source>
</evidence>
<name>A0A238IWW1_9RHOB</name>
<dbReference type="AlphaFoldDB" id="A0A238IWW1"/>
<evidence type="ECO:0000256" key="5">
    <source>
        <dbReference type="SAM" id="SignalP"/>
    </source>
</evidence>
<comment type="cofactor">
    <cofactor evidence="1">
        <name>Zn(2+)</name>
        <dbReference type="ChEBI" id="CHEBI:29105"/>
    </cofactor>
</comment>
<dbReference type="GO" id="GO:0017001">
    <property type="term" value="P:antibiotic catabolic process"/>
    <property type="evidence" value="ECO:0007669"/>
    <property type="project" value="InterPro"/>
</dbReference>
<dbReference type="InterPro" id="IPR001279">
    <property type="entry name" value="Metallo-B-lactamas"/>
</dbReference>
<gene>
    <name evidence="7" type="ORF">BOA8489_00630</name>
</gene>
<keyword evidence="5" id="KW-0732">Signal</keyword>
<dbReference type="GO" id="GO:0008800">
    <property type="term" value="F:beta-lactamase activity"/>
    <property type="evidence" value="ECO:0007669"/>
    <property type="project" value="InterPro"/>
</dbReference>
<dbReference type="PROSITE" id="PS00743">
    <property type="entry name" value="BETA_LACTAMASE_B_1"/>
    <property type="match status" value="1"/>
</dbReference>
<protein>
    <submittedName>
        <fullName evidence="7">Metallo-beta-lactamase superfamily protein</fullName>
    </submittedName>
</protein>
<feature type="chain" id="PRO_5012037075" evidence="5">
    <location>
        <begin position="25"/>
        <end position="351"/>
    </location>
</feature>
<dbReference type="EMBL" id="FXXQ01000002">
    <property type="protein sequence ID" value="SMX22533.1"/>
    <property type="molecule type" value="Genomic_DNA"/>
</dbReference>
<dbReference type="RefSeq" id="WP_093972538.1">
    <property type="nucleotide sequence ID" value="NZ_FXXQ01000002.1"/>
</dbReference>
<dbReference type="GO" id="GO:0008270">
    <property type="term" value="F:zinc ion binding"/>
    <property type="evidence" value="ECO:0007669"/>
    <property type="project" value="InterPro"/>
</dbReference>
<keyword evidence="4" id="KW-0862">Zinc</keyword>
<keyword evidence="2" id="KW-0479">Metal-binding</keyword>
<evidence type="ECO:0000256" key="4">
    <source>
        <dbReference type="ARBA" id="ARBA00022833"/>
    </source>
</evidence>
<accession>A0A238IWW1</accession>
<dbReference type="Gene3D" id="3.60.15.10">
    <property type="entry name" value="Ribonuclease Z/Hydroxyacylglutathione hydrolase-like"/>
    <property type="match status" value="1"/>
</dbReference>
<feature type="domain" description="Metallo-beta-lactamase" evidence="6">
    <location>
        <begin position="86"/>
        <end position="256"/>
    </location>
</feature>
<dbReference type="OrthoDB" id="7253658at2"/>
<organism evidence="7 8">
    <name type="scientific">Boseongicola aestuarii</name>
    <dbReference type="NCBI Taxonomy" id="1470561"/>
    <lineage>
        <taxon>Bacteria</taxon>
        <taxon>Pseudomonadati</taxon>
        <taxon>Pseudomonadota</taxon>
        <taxon>Alphaproteobacteria</taxon>
        <taxon>Rhodobacterales</taxon>
        <taxon>Paracoccaceae</taxon>
        <taxon>Boseongicola</taxon>
    </lineage>
</organism>
<keyword evidence="3" id="KW-0378">Hydrolase</keyword>
<evidence type="ECO:0000256" key="3">
    <source>
        <dbReference type="ARBA" id="ARBA00022801"/>
    </source>
</evidence>
<dbReference type="Pfam" id="PF00753">
    <property type="entry name" value="Lactamase_B"/>
    <property type="match status" value="1"/>
</dbReference>
<dbReference type="CDD" id="cd16276">
    <property type="entry name" value="metallo-hydrolase-like_MBL-fold"/>
    <property type="match status" value="1"/>
</dbReference>
<dbReference type="Proteomes" id="UP000201838">
    <property type="component" value="Unassembled WGS sequence"/>
</dbReference>
<dbReference type="InterPro" id="IPR001018">
    <property type="entry name" value="Beta-lactamase_class-B_CS"/>
</dbReference>
<feature type="signal peptide" evidence="5">
    <location>
        <begin position="1"/>
        <end position="24"/>
    </location>
</feature>
<evidence type="ECO:0000256" key="1">
    <source>
        <dbReference type="ARBA" id="ARBA00001947"/>
    </source>
</evidence>
<keyword evidence="8" id="KW-1185">Reference proteome</keyword>
<sequence length="351" mass="38943">MRPITTISTIACLAALGQFQPAMAAGDHSHNPSNTISTEVDHPDSFRHFAPELPQMRARVPEVNTNVGLHVSEIDAGLFFVTDMIYQSAFLVTDEGVVVFDAPPSMGERLRTVIEMTAPNVPITHFILSHKHADHNGGGFAFADIEGLTVIGAQAIAESLATNPLRGVLMPTDVFEEELSLTIGDVPIELQTANFHSTDTDVMIYLPDHQFLMAVDTITPGEAPFMNFGATSNLDGYMQNFETLLSYDFEHLLSGHVSILGNRADVEIARDYAFDVRDTVGMLWPGFMDRFMANMELTEFQHGNLAYRMTMEEVRDACADQIIDRWQDKLSVVDLWADSHCETIVIHSIMH</sequence>
<evidence type="ECO:0000313" key="7">
    <source>
        <dbReference type="EMBL" id="SMX22533.1"/>
    </source>
</evidence>